<dbReference type="Proteomes" id="UP000267096">
    <property type="component" value="Unassembled WGS sequence"/>
</dbReference>
<feature type="region of interest" description="Disordered" evidence="1">
    <location>
        <begin position="1"/>
        <end position="30"/>
    </location>
</feature>
<gene>
    <name evidence="3" type="ORF">ASIM_LOCUS1694</name>
</gene>
<dbReference type="WBParaSite" id="ASIM_0000182201-mRNA-1">
    <property type="protein sequence ID" value="ASIM_0000182201-mRNA-1"/>
    <property type="gene ID" value="ASIM_0000182201"/>
</dbReference>
<reference evidence="3 4" key="2">
    <citation type="submission" date="2018-11" db="EMBL/GenBank/DDBJ databases">
        <authorList>
            <consortium name="Pathogen Informatics"/>
        </authorList>
    </citation>
    <scope>NUCLEOTIDE SEQUENCE [LARGE SCALE GENOMIC DNA]</scope>
</reference>
<evidence type="ECO:0000259" key="2">
    <source>
        <dbReference type="Pfam" id="PF05585"/>
    </source>
</evidence>
<dbReference type="EMBL" id="UYRR01001927">
    <property type="protein sequence ID" value="VDK19093.1"/>
    <property type="molecule type" value="Genomic_DNA"/>
</dbReference>
<feature type="domain" description="DUF1758" evidence="2">
    <location>
        <begin position="256"/>
        <end position="385"/>
    </location>
</feature>
<dbReference type="OrthoDB" id="5864896at2759"/>
<accession>A0A0M3J2R1</accession>
<dbReference type="Pfam" id="PF05585">
    <property type="entry name" value="DUF1758"/>
    <property type="match status" value="1"/>
</dbReference>
<sequence length="423" mass="48835">NILGETRRTERQTPNNYSNPNLIGNRSPVNERFTSGNDPAMKRCELCGDRHFADECITYHEVTNRKHRINELGLCSRCLRSGHTGRACSYRKPCYFCKGDHHSALCLPRNNLYYGEWKANHNPVYQNDRKRNPAVPPNSINHYDQFKRRPGEVYEARQNEIKTENLSLQPQSYYATQQTYPPEHLTNVQQPNSSNSATEEFFPRRSVPQASQVNHVKVEENEDNNDTHIINYSTIDNQISDHTQKEVYLMTSKVKVRNPEENDRTGEDTIILFDSGSQRTFITDAMTRQLHLTPKLEQVLSLCTFGRKGITRVASKLVEIEIELINGTRKVIEANSIPLLTRELKARISKNDLEMTKKSPYYESIIKPDILIGSDYMWDFIKIGTKTADGLYKMGIICLHKILTSIIDIFGDYRSFELIFHIV</sequence>
<organism evidence="5">
    <name type="scientific">Anisakis simplex</name>
    <name type="common">Herring worm</name>
    <dbReference type="NCBI Taxonomy" id="6269"/>
    <lineage>
        <taxon>Eukaryota</taxon>
        <taxon>Metazoa</taxon>
        <taxon>Ecdysozoa</taxon>
        <taxon>Nematoda</taxon>
        <taxon>Chromadorea</taxon>
        <taxon>Rhabditida</taxon>
        <taxon>Spirurina</taxon>
        <taxon>Ascaridomorpha</taxon>
        <taxon>Ascaridoidea</taxon>
        <taxon>Anisakidae</taxon>
        <taxon>Anisakis</taxon>
        <taxon>Anisakis simplex complex</taxon>
    </lineage>
</organism>
<protein>
    <submittedName>
        <fullName evidence="5">DUF1758 domain-containing protein</fullName>
    </submittedName>
</protein>
<feature type="compositionally biased region" description="Polar residues" evidence="1">
    <location>
        <begin position="12"/>
        <end position="30"/>
    </location>
</feature>
<evidence type="ECO:0000313" key="5">
    <source>
        <dbReference type="WBParaSite" id="ASIM_0000182201-mRNA-1"/>
    </source>
</evidence>
<evidence type="ECO:0000313" key="4">
    <source>
        <dbReference type="Proteomes" id="UP000267096"/>
    </source>
</evidence>
<name>A0A0M3J2R1_ANISI</name>
<keyword evidence="4" id="KW-1185">Reference proteome</keyword>
<reference evidence="5" key="1">
    <citation type="submission" date="2017-02" db="UniProtKB">
        <authorList>
            <consortium name="WormBaseParasite"/>
        </authorList>
    </citation>
    <scope>IDENTIFICATION</scope>
</reference>
<dbReference type="AlphaFoldDB" id="A0A0M3J2R1"/>
<proteinExistence type="predicted"/>
<dbReference type="InterPro" id="IPR008737">
    <property type="entry name" value="DUF1758"/>
</dbReference>
<evidence type="ECO:0000256" key="1">
    <source>
        <dbReference type="SAM" id="MobiDB-lite"/>
    </source>
</evidence>
<feature type="compositionally biased region" description="Basic and acidic residues" evidence="1">
    <location>
        <begin position="1"/>
        <end position="11"/>
    </location>
</feature>
<evidence type="ECO:0000313" key="3">
    <source>
        <dbReference type="EMBL" id="VDK19093.1"/>
    </source>
</evidence>